<gene>
    <name evidence="1" type="ORF">PoB_006628100</name>
</gene>
<proteinExistence type="predicted"/>
<reference evidence="1 2" key="1">
    <citation type="journal article" date="2021" name="Elife">
        <title>Chloroplast acquisition without the gene transfer in kleptoplastic sea slugs, Plakobranchus ocellatus.</title>
        <authorList>
            <person name="Maeda T."/>
            <person name="Takahashi S."/>
            <person name="Yoshida T."/>
            <person name="Shimamura S."/>
            <person name="Takaki Y."/>
            <person name="Nagai Y."/>
            <person name="Toyoda A."/>
            <person name="Suzuki Y."/>
            <person name="Arimoto A."/>
            <person name="Ishii H."/>
            <person name="Satoh N."/>
            <person name="Nishiyama T."/>
            <person name="Hasebe M."/>
            <person name="Maruyama T."/>
            <person name="Minagawa J."/>
            <person name="Obokata J."/>
            <person name="Shigenobu S."/>
        </authorList>
    </citation>
    <scope>NUCLEOTIDE SEQUENCE [LARGE SCALE GENOMIC DNA]</scope>
</reference>
<accession>A0AAV4D6G8</accession>
<comment type="caution">
    <text evidence="1">The sequence shown here is derived from an EMBL/GenBank/DDBJ whole genome shotgun (WGS) entry which is preliminary data.</text>
</comment>
<evidence type="ECO:0000313" key="2">
    <source>
        <dbReference type="Proteomes" id="UP000735302"/>
    </source>
</evidence>
<dbReference type="EMBL" id="BLXT01007518">
    <property type="protein sequence ID" value="GFO39776.1"/>
    <property type="molecule type" value="Genomic_DNA"/>
</dbReference>
<protein>
    <submittedName>
        <fullName evidence="1">Uncharacterized protein</fullName>
    </submittedName>
</protein>
<dbReference type="AlphaFoldDB" id="A0AAV4D6G8"/>
<keyword evidence="2" id="KW-1185">Reference proteome</keyword>
<dbReference type="Proteomes" id="UP000735302">
    <property type="component" value="Unassembled WGS sequence"/>
</dbReference>
<name>A0AAV4D6G8_9GAST</name>
<feature type="non-terminal residue" evidence="1">
    <location>
        <position position="1"/>
    </location>
</feature>
<organism evidence="1 2">
    <name type="scientific">Plakobranchus ocellatus</name>
    <dbReference type="NCBI Taxonomy" id="259542"/>
    <lineage>
        <taxon>Eukaryota</taxon>
        <taxon>Metazoa</taxon>
        <taxon>Spiralia</taxon>
        <taxon>Lophotrochozoa</taxon>
        <taxon>Mollusca</taxon>
        <taxon>Gastropoda</taxon>
        <taxon>Heterobranchia</taxon>
        <taxon>Euthyneura</taxon>
        <taxon>Panpulmonata</taxon>
        <taxon>Sacoglossa</taxon>
        <taxon>Placobranchoidea</taxon>
        <taxon>Plakobranchidae</taxon>
        <taxon>Plakobranchus</taxon>
    </lineage>
</organism>
<evidence type="ECO:0000313" key="1">
    <source>
        <dbReference type="EMBL" id="GFO39776.1"/>
    </source>
</evidence>
<sequence length="101" mass="11377">TERYQCMKKRSKLPSSTAAGEKSILDFSLDETDPLNDLADMVTVEKDQNVFDLFTSVEVLSSWKALQGRQKQFVFSLPITATGKKIVKQGMSNCQRKEGEK</sequence>